<evidence type="ECO:0000313" key="2">
    <source>
        <dbReference type="Proteomes" id="UP000026962"/>
    </source>
</evidence>
<sequence length="73" mass="7696">MAGGWRRSLGCRSSHPEAVGLAERAEPALVVLRGCRSPEANGEVAGEREAAMAASLARQQMVLLVAPDSQKTH</sequence>
<keyword evidence="2" id="KW-1185">Reference proteome</keyword>
<organism evidence="1">
    <name type="scientific">Oryza punctata</name>
    <name type="common">Red rice</name>
    <dbReference type="NCBI Taxonomy" id="4537"/>
    <lineage>
        <taxon>Eukaryota</taxon>
        <taxon>Viridiplantae</taxon>
        <taxon>Streptophyta</taxon>
        <taxon>Embryophyta</taxon>
        <taxon>Tracheophyta</taxon>
        <taxon>Spermatophyta</taxon>
        <taxon>Magnoliopsida</taxon>
        <taxon>Liliopsida</taxon>
        <taxon>Poales</taxon>
        <taxon>Poaceae</taxon>
        <taxon>BOP clade</taxon>
        <taxon>Oryzoideae</taxon>
        <taxon>Oryzeae</taxon>
        <taxon>Oryzinae</taxon>
        <taxon>Oryza</taxon>
    </lineage>
</organism>
<name>A0A0E0KQH7_ORYPU</name>
<reference evidence="1" key="1">
    <citation type="submission" date="2015-04" db="UniProtKB">
        <authorList>
            <consortium name="EnsemblPlants"/>
        </authorList>
    </citation>
    <scope>IDENTIFICATION</scope>
</reference>
<dbReference type="Gramene" id="OPUNC04G10350.1">
    <property type="protein sequence ID" value="OPUNC04G10350.1"/>
    <property type="gene ID" value="OPUNC04G10350"/>
</dbReference>
<dbReference type="HOGENOM" id="CLU_2709077_0_0_1"/>
<evidence type="ECO:0000313" key="1">
    <source>
        <dbReference type="EnsemblPlants" id="OPUNC04G10350.1"/>
    </source>
</evidence>
<reference evidence="1" key="2">
    <citation type="submission" date="2018-05" db="EMBL/GenBank/DDBJ databases">
        <title>OpunRS2 (Oryza punctata Reference Sequence Version 2).</title>
        <authorList>
            <person name="Zhang J."/>
            <person name="Kudrna D."/>
            <person name="Lee S."/>
            <person name="Talag J."/>
            <person name="Welchert J."/>
            <person name="Wing R.A."/>
        </authorList>
    </citation>
    <scope>NUCLEOTIDE SEQUENCE [LARGE SCALE GENOMIC DNA]</scope>
</reference>
<proteinExistence type="predicted"/>
<dbReference type="AlphaFoldDB" id="A0A0E0KQH7"/>
<protein>
    <submittedName>
        <fullName evidence="1">Uncharacterized protein</fullName>
    </submittedName>
</protein>
<accession>A0A0E0KQH7</accession>
<dbReference type="EnsemblPlants" id="OPUNC04G10350.1">
    <property type="protein sequence ID" value="OPUNC04G10350.1"/>
    <property type="gene ID" value="OPUNC04G10350"/>
</dbReference>
<dbReference type="Proteomes" id="UP000026962">
    <property type="component" value="Chromosome 4"/>
</dbReference>